<evidence type="ECO:0000256" key="8">
    <source>
        <dbReference type="PIRSR" id="PIRSR618044-1"/>
    </source>
</evidence>
<gene>
    <name evidence="13" type="primary">dacB_3</name>
    <name evidence="13" type="ORF">DSM106044_01944</name>
</gene>
<dbReference type="InterPro" id="IPR001967">
    <property type="entry name" value="Peptidase_S11_N"/>
</dbReference>
<keyword evidence="7" id="KW-0961">Cell wall biogenesis/degradation</keyword>
<dbReference type="Pfam" id="PF00768">
    <property type="entry name" value="Peptidase_S11"/>
    <property type="match status" value="1"/>
</dbReference>
<dbReference type="RefSeq" id="WP_138002363.1">
    <property type="nucleotide sequence ID" value="NZ_CAUSDN010000006.1"/>
</dbReference>
<comment type="similarity">
    <text evidence="1 11">Belongs to the peptidase S11 family.</text>
</comment>
<dbReference type="AlphaFoldDB" id="A0A4U8Q880"/>
<keyword evidence="4 13" id="KW-0378">Hydrolase</keyword>
<feature type="active site" description="Proton acceptor" evidence="8">
    <location>
        <position position="300"/>
    </location>
</feature>
<organism evidence="13 14">
    <name type="scientific">Robinsoniella peoriensis</name>
    <dbReference type="NCBI Taxonomy" id="180332"/>
    <lineage>
        <taxon>Bacteria</taxon>
        <taxon>Bacillati</taxon>
        <taxon>Bacillota</taxon>
        <taxon>Clostridia</taxon>
        <taxon>Lachnospirales</taxon>
        <taxon>Lachnospiraceae</taxon>
        <taxon>Robinsoniella</taxon>
    </lineage>
</organism>
<dbReference type="SUPFAM" id="SSF56601">
    <property type="entry name" value="beta-lactamase/transpeptidase-like"/>
    <property type="match status" value="1"/>
</dbReference>
<sequence length="509" mass="57120" precursor="true">MKNVKKRFFIPLTLILILLIGISPVFQADAAWKHKSTGWYYYTKSGRLQKSRWVGDRYVNSKGRWIVSFKNTGKGYRYKNGSKGYLKSQWKTIDGNRYYFNRKGYAVTQSWVGSHYLEASGKYVKGLVKTSKGWRFRDEKNQYITNKWKTINNKRCYFDKNGYAVKNKRITINGIKYSFDKYGFMKPGMRTGDKGKKYQNQSGSYLKNSWKKVSGKWYYFGSNGYMVKNKWVGDYYLGSNGAMVKSTFIGSKFVDASGKKVSASALSLSAPSAVLIDAKTGKVIYQKNANQNRPNASTTKIMTAILALEYAGLNDSVSVSAYAAGQEEVKLYMNPGEVYRMQDLLYALLLPSYNDVAVAIAEHISGSVQNFADLMNQKARELGCKNTTFVTPNGLEMGNHGSSALDLAKMLRYAMKKDLFRQIIQTRAYSFSSLSGGRGFTVYSTDDMLGQMSGFLGGKTGWTTLAGHCFAGAMSKNGKTYISVVLGCPSSESRWRDTKTLLNYGAANY</sequence>
<evidence type="ECO:0000313" key="13">
    <source>
        <dbReference type="EMBL" id="TLD01152.1"/>
    </source>
</evidence>
<evidence type="ECO:0000256" key="5">
    <source>
        <dbReference type="ARBA" id="ARBA00022960"/>
    </source>
</evidence>
<dbReference type="Gene3D" id="3.40.710.10">
    <property type="entry name" value="DD-peptidase/beta-lactamase superfamily"/>
    <property type="match status" value="1"/>
</dbReference>
<proteinExistence type="inferred from homology"/>
<dbReference type="PANTHER" id="PTHR21581:SF33">
    <property type="entry name" value="D-ALANYL-D-ALANINE CARBOXYPEPTIDASE DACB"/>
    <property type="match status" value="1"/>
</dbReference>
<keyword evidence="2" id="KW-0732">Signal</keyword>
<evidence type="ECO:0000259" key="12">
    <source>
        <dbReference type="Pfam" id="PF00768"/>
    </source>
</evidence>
<dbReference type="EC" id="3.4.16.4" evidence="13"/>
<feature type="binding site" evidence="9">
    <location>
        <position position="459"/>
    </location>
    <ligand>
        <name>substrate</name>
    </ligand>
</feature>
<evidence type="ECO:0000256" key="9">
    <source>
        <dbReference type="PIRSR" id="PIRSR618044-2"/>
    </source>
</evidence>
<dbReference type="PANTHER" id="PTHR21581">
    <property type="entry name" value="D-ALANYL-D-ALANINE CARBOXYPEPTIDASE"/>
    <property type="match status" value="1"/>
</dbReference>
<dbReference type="Pfam" id="PF01473">
    <property type="entry name" value="Choline_bind_1"/>
    <property type="match status" value="1"/>
</dbReference>
<dbReference type="InterPro" id="IPR018337">
    <property type="entry name" value="Cell_wall/Cho-bd_repeat"/>
</dbReference>
<keyword evidence="3" id="KW-0677">Repeat</keyword>
<dbReference type="PROSITE" id="PS51170">
    <property type="entry name" value="CW"/>
    <property type="match status" value="2"/>
</dbReference>
<evidence type="ECO:0000256" key="6">
    <source>
        <dbReference type="ARBA" id="ARBA00022984"/>
    </source>
</evidence>
<dbReference type="GO" id="GO:0009002">
    <property type="term" value="F:serine-type D-Ala-D-Ala carboxypeptidase activity"/>
    <property type="evidence" value="ECO:0007669"/>
    <property type="project" value="UniProtKB-EC"/>
</dbReference>
<dbReference type="Pfam" id="PF19127">
    <property type="entry name" value="Choline_bind_3"/>
    <property type="match status" value="1"/>
</dbReference>
<evidence type="ECO:0000256" key="4">
    <source>
        <dbReference type="ARBA" id="ARBA00022801"/>
    </source>
</evidence>
<dbReference type="PRINTS" id="PR00725">
    <property type="entry name" value="DADACBPTASE1"/>
</dbReference>
<evidence type="ECO:0000256" key="11">
    <source>
        <dbReference type="RuleBase" id="RU004016"/>
    </source>
</evidence>
<name>A0A4U8Q880_9FIRM</name>
<dbReference type="SUPFAM" id="SSF69360">
    <property type="entry name" value="Cell wall binding repeat"/>
    <property type="match status" value="1"/>
</dbReference>
<dbReference type="STRING" id="180332.GCA_000797495_04879"/>
<feature type="repeat" description="Cell wall-binding" evidence="10">
    <location>
        <begin position="207"/>
        <end position="226"/>
    </location>
</feature>
<dbReference type="InterPro" id="IPR012338">
    <property type="entry name" value="Beta-lactam/transpept-like"/>
</dbReference>
<reference evidence="13 14" key="1">
    <citation type="journal article" date="2019" name="Anaerobe">
        <title>Detection of Robinsoniella peoriensis in multiple bone samples of a trauma patient.</title>
        <authorList>
            <person name="Schrottner P."/>
            <person name="Hartwich K."/>
            <person name="Bunk B."/>
            <person name="Schober I."/>
            <person name="Helbig S."/>
            <person name="Rudolph W.W."/>
            <person name="Gunzer F."/>
        </authorList>
    </citation>
    <scope>NUCLEOTIDE SEQUENCE [LARGE SCALE GENOMIC DNA]</scope>
    <source>
        <strain evidence="13 14">DSM 106044</strain>
    </source>
</reference>
<keyword evidence="13" id="KW-0121">Carboxypeptidase</keyword>
<evidence type="ECO:0000256" key="1">
    <source>
        <dbReference type="ARBA" id="ARBA00007164"/>
    </source>
</evidence>
<evidence type="ECO:0000256" key="7">
    <source>
        <dbReference type="ARBA" id="ARBA00023316"/>
    </source>
</evidence>
<protein>
    <submittedName>
        <fullName evidence="13">D-alanyl-D-alanine carboxypeptidase DacB</fullName>
        <ecNumber evidence="13">3.4.16.4</ecNumber>
    </submittedName>
</protein>
<feature type="active site" evidence="8">
    <location>
        <position position="352"/>
    </location>
</feature>
<keyword evidence="6" id="KW-0573">Peptidoglycan synthesis</keyword>
<dbReference type="EMBL" id="QGQD01000043">
    <property type="protein sequence ID" value="TLD01152.1"/>
    <property type="molecule type" value="Genomic_DNA"/>
</dbReference>
<dbReference type="GO" id="GO:0006508">
    <property type="term" value="P:proteolysis"/>
    <property type="evidence" value="ECO:0007669"/>
    <property type="project" value="InterPro"/>
</dbReference>
<dbReference type="GO" id="GO:0071555">
    <property type="term" value="P:cell wall organization"/>
    <property type="evidence" value="ECO:0007669"/>
    <property type="project" value="UniProtKB-KW"/>
</dbReference>
<keyword evidence="14" id="KW-1185">Reference proteome</keyword>
<comment type="caution">
    <text evidence="13">The sequence shown here is derived from an EMBL/GenBank/DDBJ whole genome shotgun (WGS) entry which is preliminary data.</text>
</comment>
<evidence type="ECO:0000256" key="10">
    <source>
        <dbReference type="PROSITE-ProRule" id="PRU00591"/>
    </source>
</evidence>
<evidence type="ECO:0000313" key="14">
    <source>
        <dbReference type="Proteomes" id="UP000306509"/>
    </source>
</evidence>
<feature type="active site" description="Acyl-ester intermediate" evidence="8">
    <location>
        <position position="297"/>
    </location>
</feature>
<dbReference type="Gene3D" id="2.10.270.10">
    <property type="entry name" value="Cholin Binding"/>
    <property type="match status" value="2"/>
</dbReference>
<dbReference type="InterPro" id="IPR018044">
    <property type="entry name" value="Peptidase_S11"/>
</dbReference>
<dbReference type="GO" id="GO:0009252">
    <property type="term" value="P:peptidoglycan biosynthetic process"/>
    <property type="evidence" value="ECO:0007669"/>
    <property type="project" value="UniProtKB-KW"/>
</dbReference>
<feature type="repeat" description="Cell wall-binding" evidence="10">
    <location>
        <begin position="87"/>
        <end position="106"/>
    </location>
</feature>
<evidence type="ECO:0000256" key="3">
    <source>
        <dbReference type="ARBA" id="ARBA00022737"/>
    </source>
</evidence>
<evidence type="ECO:0000256" key="2">
    <source>
        <dbReference type="ARBA" id="ARBA00022729"/>
    </source>
</evidence>
<feature type="domain" description="Peptidase S11 D-alanyl-D-alanine carboxypeptidase A N-terminal" evidence="12">
    <location>
        <begin position="261"/>
        <end position="488"/>
    </location>
</feature>
<dbReference type="Pfam" id="PF19085">
    <property type="entry name" value="Choline_bind_2"/>
    <property type="match status" value="1"/>
</dbReference>
<keyword evidence="5" id="KW-0133">Cell shape</keyword>
<dbReference type="GO" id="GO:0008360">
    <property type="term" value="P:regulation of cell shape"/>
    <property type="evidence" value="ECO:0007669"/>
    <property type="project" value="UniProtKB-KW"/>
</dbReference>
<accession>A0A4U8Q880</accession>
<dbReference type="Proteomes" id="UP000306509">
    <property type="component" value="Unassembled WGS sequence"/>
</dbReference>
<keyword evidence="13" id="KW-0645">Protease</keyword>